<dbReference type="Gene3D" id="3.40.630.30">
    <property type="match status" value="1"/>
</dbReference>
<dbReference type="AlphaFoldDB" id="A0A1F7VDS4"/>
<evidence type="ECO:0000313" key="3">
    <source>
        <dbReference type="Proteomes" id="UP000176593"/>
    </source>
</evidence>
<name>A0A1F7VDS4_9BACT</name>
<proteinExistence type="predicted"/>
<dbReference type="GO" id="GO:0016747">
    <property type="term" value="F:acyltransferase activity, transferring groups other than amino-acyl groups"/>
    <property type="evidence" value="ECO:0007669"/>
    <property type="project" value="InterPro"/>
</dbReference>
<comment type="caution">
    <text evidence="2">The sequence shown here is derived from an EMBL/GenBank/DDBJ whole genome shotgun (WGS) entry which is preliminary data.</text>
</comment>
<dbReference type="Pfam" id="PF00583">
    <property type="entry name" value="Acetyltransf_1"/>
    <property type="match status" value="1"/>
</dbReference>
<gene>
    <name evidence="2" type="ORF">A3I41_00120</name>
</gene>
<feature type="domain" description="N-acetyltransferase" evidence="1">
    <location>
        <begin position="1"/>
        <end position="187"/>
    </location>
</feature>
<reference evidence="2 3" key="1">
    <citation type="journal article" date="2016" name="Nat. Commun.">
        <title>Thousands of microbial genomes shed light on interconnected biogeochemical processes in an aquifer system.</title>
        <authorList>
            <person name="Anantharaman K."/>
            <person name="Brown C.T."/>
            <person name="Hug L.A."/>
            <person name="Sharon I."/>
            <person name="Castelle C.J."/>
            <person name="Probst A.J."/>
            <person name="Thomas B.C."/>
            <person name="Singh A."/>
            <person name="Wilkins M.J."/>
            <person name="Karaoz U."/>
            <person name="Brodie E.L."/>
            <person name="Williams K.H."/>
            <person name="Hubbard S.S."/>
            <person name="Banfield J.F."/>
        </authorList>
    </citation>
    <scope>NUCLEOTIDE SEQUENCE [LARGE SCALE GENOMIC DNA]</scope>
</reference>
<dbReference type="PANTHER" id="PTHR43072">
    <property type="entry name" value="N-ACETYLTRANSFERASE"/>
    <property type="match status" value="1"/>
</dbReference>
<organism evidence="2 3">
    <name type="scientific">Candidatus Uhrbacteria bacterium RIFCSPLOWO2_02_FULL_48_18</name>
    <dbReference type="NCBI Taxonomy" id="1802408"/>
    <lineage>
        <taxon>Bacteria</taxon>
        <taxon>Candidatus Uhriibacteriota</taxon>
    </lineage>
</organism>
<dbReference type="InterPro" id="IPR000182">
    <property type="entry name" value="GNAT_dom"/>
</dbReference>
<dbReference type="Proteomes" id="UP000176593">
    <property type="component" value="Unassembled WGS sequence"/>
</dbReference>
<evidence type="ECO:0000259" key="1">
    <source>
        <dbReference type="PROSITE" id="PS51186"/>
    </source>
</evidence>
<sequence>MRIRRLNFSDLRQVVLLYCGCFTEAPWFECFDPEEVWQEFVLLFAQALPKKVRAKHKERAEFLVCENEGQIVGAAIGFPMAQKPDVATLVTTDTEHTFYFSELFVSSMYRKQGVAKALIRARMKKARARGFTHGVVRTSIAQSVIQHLYVDELGFSIVATQEVTSTKVIDGVKQDVPDTRVIMAGKI</sequence>
<protein>
    <recommendedName>
        <fullName evidence="1">N-acetyltransferase domain-containing protein</fullName>
    </recommendedName>
</protein>
<evidence type="ECO:0000313" key="2">
    <source>
        <dbReference type="EMBL" id="OGL88124.1"/>
    </source>
</evidence>
<dbReference type="EMBL" id="MGEQ01000001">
    <property type="protein sequence ID" value="OGL88124.1"/>
    <property type="molecule type" value="Genomic_DNA"/>
</dbReference>
<dbReference type="PROSITE" id="PS51186">
    <property type="entry name" value="GNAT"/>
    <property type="match status" value="1"/>
</dbReference>
<dbReference type="SUPFAM" id="SSF55729">
    <property type="entry name" value="Acyl-CoA N-acyltransferases (Nat)"/>
    <property type="match status" value="1"/>
</dbReference>
<dbReference type="InterPro" id="IPR016181">
    <property type="entry name" value="Acyl_CoA_acyltransferase"/>
</dbReference>
<accession>A0A1F7VDS4</accession>
<dbReference type="CDD" id="cd04301">
    <property type="entry name" value="NAT_SF"/>
    <property type="match status" value="1"/>
</dbReference>